<organism evidence="2 3">
    <name type="scientific">Neolewinella aquimaris</name>
    <dbReference type="NCBI Taxonomy" id="1835722"/>
    <lineage>
        <taxon>Bacteria</taxon>
        <taxon>Pseudomonadati</taxon>
        <taxon>Bacteroidota</taxon>
        <taxon>Saprospiria</taxon>
        <taxon>Saprospirales</taxon>
        <taxon>Lewinellaceae</taxon>
        <taxon>Neolewinella</taxon>
    </lineage>
</organism>
<protein>
    <submittedName>
        <fullName evidence="2">Thiol-disulfide isomerase/thioredoxin</fullName>
    </submittedName>
</protein>
<reference evidence="2 3" key="1">
    <citation type="submission" date="2020-08" db="EMBL/GenBank/DDBJ databases">
        <title>Genomic Encyclopedia of Type Strains, Phase IV (KMG-IV): sequencing the most valuable type-strain genomes for metagenomic binning, comparative biology and taxonomic classification.</title>
        <authorList>
            <person name="Goeker M."/>
        </authorList>
    </citation>
    <scope>NUCLEOTIDE SEQUENCE [LARGE SCALE GENOMIC DNA]</scope>
    <source>
        <strain evidence="2 3">DSM 105137</strain>
    </source>
</reference>
<dbReference type="EMBL" id="JACIFF010000001">
    <property type="protein sequence ID" value="MBB4077968.1"/>
    <property type="molecule type" value="Genomic_DNA"/>
</dbReference>
<dbReference type="RefSeq" id="WP_183494203.1">
    <property type="nucleotide sequence ID" value="NZ_JACIFF010000001.1"/>
</dbReference>
<dbReference type="SUPFAM" id="SSF52833">
    <property type="entry name" value="Thioredoxin-like"/>
    <property type="match status" value="1"/>
</dbReference>
<dbReference type="Gene3D" id="3.40.30.10">
    <property type="entry name" value="Glutaredoxin"/>
    <property type="match status" value="1"/>
</dbReference>
<gene>
    <name evidence="2" type="ORF">GGR28_000569</name>
</gene>
<keyword evidence="3" id="KW-1185">Reference proteome</keyword>
<proteinExistence type="predicted"/>
<dbReference type="Pfam" id="PF13905">
    <property type="entry name" value="Thioredoxin_8"/>
    <property type="match status" value="1"/>
</dbReference>
<sequence length="94" mass="11179">MPVARTLDLKTFRKDKKYFLLDFWGSWCRPCIEAFPKLRDFRTNYQDWVDLIGINVGDTEETFTEWESRLAIDRPAYRIAETAERQRVSNLSAV</sequence>
<dbReference type="AlphaFoldDB" id="A0A840E7B9"/>
<dbReference type="GO" id="GO:0016853">
    <property type="term" value="F:isomerase activity"/>
    <property type="evidence" value="ECO:0007669"/>
    <property type="project" value="UniProtKB-KW"/>
</dbReference>
<name>A0A840E7B9_9BACT</name>
<evidence type="ECO:0000313" key="2">
    <source>
        <dbReference type="EMBL" id="MBB4077968.1"/>
    </source>
</evidence>
<keyword evidence="2" id="KW-0413">Isomerase</keyword>
<dbReference type="Proteomes" id="UP000576209">
    <property type="component" value="Unassembled WGS sequence"/>
</dbReference>
<evidence type="ECO:0000259" key="1">
    <source>
        <dbReference type="Pfam" id="PF13905"/>
    </source>
</evidence>
<dbReference type="InterPro" id="IPR012336">
    <property type="entry name" value="Thioredoxin-like_fold"/>
</dbReference>
<comment type="caution">
    <text evidence="2">The sequence shown here is derived from an EMBL/GenBank/DDBJ whole genome shotgun (WGS) entry which is preliminary data.</text>
</comment>
<dbReference type="InterPro" id="IPR036249">
    <property type="entry name" value="Thioredoxin-like_sf"/>
</dbReference>
<feature type="domain" description="Thioredoxin-like fold" evidence="1">
    <location>
        <begin position="17"/>
        <end position="70"/>
    </location>
</feature>
<accession>A0A840E7B9</accession>
<evidence type="ECO:0000313" key="3">
    <source>
        <dbReference type="Proteomes" id="UP000576209"/>
    </source>
</evidence>